<dbReference type="OrthoDB" id="5985073at2759"/>
<dbReference type="KEGG" id="fox:FOXG_01552"/>
<dbReference type="Proteomes" id="UP000009097">
    <property type="component" value="Unassembled WGS sequence"/>
</dbReference>
<name>A0A0J9WH75_FUSO4</name>
<organism evidence="1 2">
    <name type="scientific">Fusarium oxysporum f. sp. lycopersici (strain 4287 / CBS 123668 / FGSC 9935 / NRRL 34936)</name>
    <name type="common">Fusarium vascular wilt of tomato</name>
    <dbReference type="NCBI Taxonomy" id="426428"/>
    <lineage>
        <taxon>Eukaryota</taxon>
        <taxon>Fungi</taxon>
        <taxon>Dikarya</taxon>
        <taxon>Ascomycota</taxon>
        <taxon>Pezizomycotina</taxon>
        <taxon>Sordariomycetes</taxon>
        <taxon>Hypocreomycetidae</taxon>
        <taxon>Hypocreales</taxon>
        <taxon>Nectriaceae</taxon>
        <taxon>Fusarium</taxon>
        <taxon>Fusarium oxysporum species complex</taxon>
    </lineage>
</organism>
<proteinExistence type="predicted"/>
<accession>A0A0J9WH75</accession>
<reference evidence="1" key="1">
    <citation type="submission" date="2007-04" db="EMBL/GenBank/DDBJ databases">
        <authorList>
            <consortium name="The Broad Institute Genome Sequencing Platform"/>
            <person name="Birren B."/>
            <person name="Lander E."/>
            <person name="Galagan J."/>
            <person name="Nusbaum C."/>
            <person name="Devon K."/>
            <person name="Ma L.-J."/>
            <person name="Jaffe D."/>
            <person name="Butler J."/>
            <person name="Alvarez P."/>
            <person name="Gnerre S."/>
            <person name="Grabherr M."/>
            <person name="Kleber M."/>
            <person name="Mauceli E."/>
            <person name="Brockman W."/>
            <person name="MacCallum I.A."/>
            <person name="Young S."/>
            <person name="LaButti K."/>
            <person name="DeCaprio D."/>
            <person name="Crawford M."/>
            <person name="Koehrsen M."/>
            <person name="Engels R."/>
            <person name="Montgomery P."/>
            <person name="Pearson M."/>
            <person name="Howarth C."/>
            <person name="Larson L."/>
            <person name="White J."/>
            <person name="O'Leary S."/>
            <person name="Kodira C."/>
            <person name="Zeng Q."/>
            <person name="Yandava C."/>
            <person name="Alvarado L."/>
            <person name="Kistler C."/>
            <person name="Shim W.-B."/>
            <person name="Kang S."/>
            <person name="Woloshuk C."/>
        </authorList>
    </citation>
    <scope>NUCLEOTIDE SEQUENCE</scope>
    <source>
        <strain evidence="1">4287</strain>
    </source>
</reference>
<reference evidence="1" key="2">
    <citation type="journal article" date="2010" name="Nature">
        <title>Comparative genomics reveals mobile pathogenicity chromosomes in Fusarium.</title>
        <authorList>
            <person name="Ma L.J."/>
            <person name="van der Does H.C."/>
            <person name="Borkovich K.A."/>
            <person name="Coleman J.J."/>
            <person name="Daboussi M.J."/>
            <person name="Di Pietro A."/>
            <person name="Dufresne M."/>
            <person name="Freitag M."/>
            <person name="Grabherr M."/>
            <person name="Henrissat B."/>
            <person name="Houterman P.M."/>
            <person name="Kang S."/>
            <person name="Shim W.B."/>
            <person name="Woloshuk C."/>
            <person name="Xie X."/>
            <person name="Xu J.R."/>
            <person name="Antoniw J."/>
            <person name="Baker S.E."/>
            <person name="Bluhm B.H."/>
            <person name="Breakspear A."/>
            <person name="Brown D.W."/>
            <person name="Butchko R.A."/>
            <person name="Chapman S."/>
            <person name="Coulson R."/>
            <person name="Coutinho P.M."/>
            <person name="Danchin E.G."/>
            <person name="Diener A."/>
            <person name="Gale L.R."/>
            <person name="Gardiner D.M."/>
            <person name="Goff S."/>
            <person name="Hammond-Kosack K.E."/>
            <person name="Hilburn K."/>
            <person name="Hua-Van A."/>
            <person name="Jonkers W."/>
            <person name="Kazan K."/>
            <person name="Kodira C.D."/>
            <person name="Koehrsen M."/>
            <person name="Kumar L."/>
            <person name="Lee Y.H."/>
            <person name="Li L."/>
            <person name="Manners J.M."/>
            <person name="Miranda-Saavedra D."/>
            <person name="Mukherjee M."/>
            <person name="Park G."/>
            <person name="Park J."/>
            <person name="Park S.Y."/>
            <person name="Proctor R.H."/>
            <person name="Regev A."/>
            <person name="Ruiz-Roldan M.C."/>
            <person name="Sain D."/>
            <person name="Sakthikumar S."/>
            <person name="Sykes S."/>
            <person name="Schwartz D.C."/>
            <person name="Turgeon B.G."/>
            <person name="Wapinski I."/>
            <person name="Yoder O."/>
            <person name="Young S."/>
            <person name="Zeng Q."/>
            <person name="Zhou S."/>
            <person name="Galagan J."/>
            <person name="Cuomo C.A."/>
            <person name="Kistler H.C."/>
            <person name="Rep M."/>
        </authorList>
    </citation>
    <scope>NUCLEOTIDE SEQUENCE [LARGE SCALE GENOMIC DNA]</scope>
    <source>
        <strain evidence="1">4287</strain>
    </source>
</reference>
<dbReference type="RefSeq" id="XP_018234337.1">
    <property type="nucleotide sequence ID" value="XM_018378417.1"/>
</dbReference>
<protein>
    <submittedName>
        <fullName evidence="1">Uncharacterized protein</fullName>
    </submittedName>
</protein>
<sequence>MDAVAFLYEDKIFPPTYMVDLLLLSFNTYCYRDRVTGKSCDLQLAEWRIHRGSGKALECEDCLLAPLRIELEAGISYNDEDASEFEEMTSSCNATGYDYTKPAPYATTLSTESWATMVKSALAIPTP</sequence>
<dbReference type="VEuPathDB" id="FungiDB:FOXG_01552"/>
<dbReference type="EMBL" id="DS231697">
    <property type="protein sequence ID" value="KNA96291.1"/>
    <property type="molecule type" value="Genomic_DNA"/>
</dbReference>
<dbReference type="GeneID" id="28943795"/>
<dbReference type="AlphaFoldDB" id="A0A0J9WH75"/>
<evidence type="ECO:0000313" key="2">
    <source>
        <dbReference type="Proteomes" id="UP000009097"/>
    </source>
</evidence>
<evidence type="ECO:0000313" key="1">
    <source>
        <dbReference type="EMBL" id="KNA96291.1"/>
    </source>
</evidence>
<gene>
    <name evidence="1" type="ORF">FOXG_01552</name>
</gene>